<proteinExistence type="predicted"/>
<dbReference type="Proteomes" id="UP000030645">
    <property type="component" value="Unassembled WGS sequence"/>
</dbReference>
<reference evidence="2" key="1">
    <citation type="submission" date="2013-01" db="EMBL/GenBank/DDBJ databases">
        <title>Draft Genome Sequence of a Mulberry Tree, Morus notabilis C.K. Schneid.</title>
        <authorList>
            <person name="He N."/>
            <person name="Zhao S."/>
        </authorList>
    </citation>
    <scope>NUCLEOTIDE SEQUENCE</scope>
</reference>
<evidence type="ECO:0000313" key="2">
    <source>
        <dbReference type="Proteomes" id="UP000030645"/>
    </source>
</evidence>
<gene>
    <name evidence="1" type="ORF">L484_010859</name>
</gene>
<accession>W9SC48</accession>
<sequence>MGWLHSRRTCVHEADLIQQSGRSSKQCWDEEVSADDYRDSNEGGPFSLFRMVVMQGRWRRSQRLLAEFYARCSKIMNMVEALAEASGP</sequence>
<dbReference type="AlphaFoldDB" id="W9SC48"/>
<organism evidence="1 2">
    <name type="scientific">Morus notabilis</name>
    <dbReference type="NCBI Taxonomy" id="981085"/>
    <lineage>
        <taxon>Eukaryota</taxon>
        <taxon>Viridiplantae</taxon>
        <taxon>Streptophyta</taxon>
        <taxon>Embryophyta</taxon>
        <taxon>Tracheophyta</taxon>
        <taxon>Spermatophyta</taxon>
        <taxon>Magnoliopsida</taxon>
        <taxon>eudicotyledons</taxon>
        <taxon>Gunneridae</taxon>
        <taxon>Pentapetalae</taxon>
        <taxon>rosids</taxon>
        <taxon>fabids</taxon>
        <taxon>Rosales</taxon>
        <taxon>Moraceae</taxon>
        <taxon>Moreae</taxon>
        <taxon>Morus</taxon>
    </lineage>
</organism>
<keyword evidence="2" id="KW-1185">Reference proteome</keyword>
<name>W9SC48_9ROSA</name>
<dbReference type="EMBL" id="KE346355">
    <property type="protein sequence ID" value="EXC35077.1"/>
    <property type="molecule type" value="Genomic_DNA"/>
</dbReference>
<protein>
    <submittedName>
        <fullName evidence="1">Uncharacterized protein</fullName>
    </submittedName>
</protein>
<evidence type="ECO:0000313" key="1">
    <source>
        <dbReference type="EMBL" id="EXC35077.1"/>
    </source>
</evidence>